<evidence type="ECO:0000256" key="5">
    <source>
        <dbReference type="ARBA" id="ARBA00022692"/>
    </source>
</evidence>
<dbReference type="InterPro" id="IPR003423">
    <property type="entry name" value="OMP_efflux"/>
</dbReference>
<evidence type="ECO:0000256" key="2">
    <source>
        <dbReference type="ARBA" id="ARBA00007613"/>
    </source>
</evidence>
<protein>
    <submittedName>
        <fullName evidence="8">TolC family protein</fullName>
    </submittedName>
</protein>
<name>A0ABV3ZFT4_9BACT</name>
<comment type="similarity">
    <text evidence="2">Belongs to the outer membrane factor (OMF) (TC 1.B.17) family.</text>
</comment>
<keyword evidence="7" id="KW-0998">Cell outer membrane</keyword>
<dbReference type="PANTHER" id="PTHR30026:SF20">
    <property type="entry name" value="OUTER MEMBRANE PROTEIN TOLC"/>
    <property type="match status" value="1"/>
</dbReference>
<dbReference type="EMBL" id="JAULBC010000002">
    <property type="protein sequence ID" value="MEX6687259.1"/>
    <property type="molecule type" value="Genomic_DNA"/>
</dbReference>
<evidence type="ECO:0000313" key="8">
    <source>
        <dbReference type="EMBL" id="MEX6687259.1"/>
    </source>
</evidence>
<dbReference type="Pfam" id="PF02321">
    <property type="entry name" value="OEP"/>
    <property type="match status" value="2"/>
</dbReference>
<dbReference type="SUPFAM" id="SSF56954">
    <property type="entry name" value="Outer membrane efflux proteins (OEP)"/>
    <property type="match status" value="1"/>
</dbReference>
<comment type="subcellular location">
    <subcellularLocation>
        <location evidence="1">Cell outer membrane</location>
    </subcellularLocation>
</comment>
<evidence type="ECO:0000256" key="7">
    <source>
        <dbReference type="ARBA" id="ARBA00023237"/>
    </source>
</evidence>
<dbReference type="Gene3D" id="1.20.1600.10">
    <property type="entry name" value="Outer membrane efflux proteins (OEP)"/>
    <property type="match status" value="1"/>
</dbReference>
<dbReference type="InterPro" id="IPR051906">
    <property type="entry name" value="TolC-like"/>
</dbReference>
<gene>
    <name evidence="8" type="ORF">QTN47_07120</name>
</gene>
<keyword evidence="9" id="KW-1185">Reference proteome</keyword>
<organism evidence="8 9">
    <name type="scientific">Danxiaibacter flavus</name>
    <dbReference type="NCBI Taxonomy" id="3049108"/>
    <lineage>
        <taxon>Bacteria</taxon>
        <taxon>Pseudomonadati</taxon>
        <taxon>Bacteroidota</taxon>
        <taxon>Chitinophagia</taxon>
        <taxon>Chitinophagales</taxon>
        <taxon>Chitinophagaceae</taxon>
        <taxon>Danxiaibacter</taxon>
    </lineage>
</organism>
<comment type="caution">
    <text evidence="8">The sequence shown here is derived from an EMBL/GenBank/DDBJ whole genome shotgun (WGS) entry which is preliminary data.</text>
</comment>
<evidence type="ECO:0000256" key="3">
    <source>
        <dbReference type="ARBA" id="ARBA00022448"/>
    </source>
</evidence>
<dbReference type="Proteomes" id="UP001560573">
    <property type="component" value="Unassembled WGS sequence"/>
</dbReference>
<dbReference type="RefSeq" id="WP_369328663.1">
    <property type="nucleotide sequence ID" value="NZ_JAULBC010000002.1"/>
</dbReference>
<evidence type="ECO:0000256" key="1">
    <source>
        <dbReference type="ARBA" id="ARBA00004442"/>
    </source>
</evidence>
<evidence type="ECO:0000256" key="6">
    <source>
        <dbReference type="ARBA" id="ARBA00023136"/>
    </source>
</evidence>
<keyword evidence="3" id="KW-0813">Transport</keyword>
<evidence type="ECO:0000256" key="4">
    <source>
        <dbReference type="ARBA" id="ARBA00022452"/>
    </source>
</evidence>
<sequence>MTQYSHKYFIYTLIGFVLLCLVSYLAQAQEPASVMRLKLQDAVALAIRNNRDVKVSALSIERSQQQTRIARSLYLPTISANAQVAHYFSQPVFFGFGQEESDGKIPYGRFGGNDQAFAALNVIQPLYAPTARAENVRSKLLEQESKLALSNKETEIAAYVKLLYLQILVLNERIHLQKESLGRNMKALQDAKSLLAQGRALRVDTLRAYTSVKNLEPELLQLSNAIAVNKLQLRTQIGIDSLEDFVLTDSLILPDADQSIPSEEEVFNEAKSKRGDIQAIALQPGIKEQEITLAKAGKRPAVSLAGQYMIQTQASQMNYFNAYYPSTTFIGAQVNVPIFSGNSNNARIQQASIAQKQAVIQTENAYLQLRTEVKQVVSGLNETIARLQTRTTVKETAQMSYDITQYRYAKGVASRLELTDAELALTTAQSNYLEAVYDYLSARISLARTTGRQ</sequence>
<evidence type="ECO:0000313" key="9">
    <source>
        <dbReference type="Proteomes" id="UP001560573"/>
    </source>
</evidence>
<proteinExistence type="inferred from homology"/>
<keyword evidence="6" id="KW-0472">Membrane</keyword>
<reference evidence="8 9" key="1">
    <citation type="submission" date="2023-07" db="EMBL/GenBank/DDBJ databases">
        <authorList>
            <person name="Lian W.-H."/>
        </authorList>
    </citation>
    <scope>NUCLEOTIDE SEQUENCE [LARGE SCALE GENOMIC DNA]</scope>
    <source>
        <strain evidence="8 9">SYSU DXS3180</strain>
    </source>
</reference>
<accession>A0ABV3ZFT4</accession>
<keyword evidence="4" id="KW-1134">Transmembrane beta strand</keyword>
<keyword evidence="5" id="KW-0812">Transmembrane</keyword>
<dbReference type="PANTHER" id="PTHR30026">
    <property type="entry name" value="OUTER MEMBRANE PROTEIN TOLC"/>
    <property type="match status" value="1"/>
</dbReference>